<dbReference type="GeneID" id="85443718"/>
<accession>A0AAD8UV08</accession>
<keyword evidence="2" id="KW-1185">Reference proteome</keyword>
<organism evidence="1 2">
    <name type="scientific">Colletotrichum navitas</name>
    <dbReference type="NCBI Taxonomy" id="681940"/>
    <lineage>
        <taxon>Eukaryota</taxon>
        <taxon>Fungi</taxon>
        <taxon>Dikarya</taxon>
        <taxon>Ascomycota</taxon>
        <taxon>Pezizomycotina</taxon>
        <taxon>Sordariomycetes</taxon>
        <taxon>Hypocreomycetidae</taxon>
        <taxon>Glomerellales</taxon>
        <taxon>Glomerellaceae</taxon>
        <taxon>Colletotrichum</taxon>
        <taxon>Colletotrichum graminicola species complex</taxon>
    </lineage>
</organism>
<dbReference type="EMBL" id="JAHLJV010000203">
    <property type="protein sequence ID" value="KAK1564173.1"/>
    <property type="molecule type" value="Genomic_DNA"/>
</dbReference>
<comment type="caution">
    <text evidence="1">The sequence shown here is derived from an EMBL/GenBank/DDBJ whole genome shotgun (WGS) entry which is preliminary data.</text>
</comment>
<gene>
    <name evidence="1" type="ORF">LY79DRAFT_573487</name>
</gene>
<reference evidence="1" key="1">
    <citation type="submission" date="2021-06" db="EMBL/GenBank/DDBJ databases">
        <title>Comparative genomics, transcriptomics and evolutionary studies reveal genomic signatures of adaptation to plant cell wall in hemibiotrophic fungi.</title>
        <authorList>
            <consortium name="DOE Joint Genome Institute"/>
            <person name="Baroncelli R."/>
            <person name="Diaz J.F."/>
            <person name="Benocci T."/>
            <person name="Peng M."/>
            <person name="Battaglia E."/>
            <person name="Haridas S."/>
            <person name="Andreopoulos W."/>
            <person name="Labutti K."/>
            <person name="Pangilinan J."/>
            <person name="Floch G.L."/>
            <person name="Makela M.R."/>
            <person name="Henrissat B."/>
            <person name="Grigoriev I.V."/>
            <person name="Crouch J.A."/>
            <person name="De Vries R.P."/>
            <person name="Sukno S.A."/>
            <person name="Thon M.R."/>
        </authorList>
    </citation>
    <scope>NUCLEOTIDE SEQUENCE</scope>
    <source>
        <strain evidence="1">CBS 125086</strain>
    </source>
</reference>
<dbReference type="RefSeq" id="XP_060406998.1">
    <property type="nucleotide sequence ID" value="XM_060559478.1"/>
</dbReference>
<evidence type="ECO:0000313" key="2">
    <source>
        <dbReference type="Proteomes" id="UP001230504"/>
    </source>
</evidence>
<dbReference type="Proteomes" id="UP001230504">
    <property type="component" value="Unassembled WGS sequence"/>
</dbReference>
<dbReference type="AlphaFoldDB" id="A0AAD8UV08"/>
<proteinExistence type="predicted"/>
<protein>
    <submittedName>
        <fullName evidence="1">Uncharacterized protein</fullName>
    </submittedName>
</protein>
<sequence length="187" mass="21907">MRLPLGSHQILKKSLWPLETPVVCSNFQVANFDHFHRTLNSMQPTTSPQSPCEADSPPTNDVLREPRHIHQMLEQILVAIIISIAFFELKYSTTFWSRQAFTTANFQNMKVIFWDVMIHEPGPEIKGVRNRFSSDFRLRDDNPPTVLCFGNPKEKEEKEEEETKIQPIHMPFMNSSRPKKWDVWQKV</sequence>
<evidence type="ECO:0000313" key="1">
    <source>
        <dbReference type="EMBL" id="KAK1564173.1"/>
    </source>
</evidence>
<name>A0AAD8UV08_9PEZI</name>